<feature type="transmembrane region" description="Helical" evidence="1">
    <location>
        <begin position="139"/>
        <end position="159"/>
    </location>
</feature>
<accession>A0A2S0RIN9</accession>
<protein>
    <recommendedName>
        <fullName evidence="4">Integral membrane protein</fullName>
    </recommendedName>
</protein>
<dbReference type="KEGG" id="fmg:HYN48_14140"/>
<evidence type="ECO:0000313" key="2">
    <source>
        <dbReference type="EMBL" id="AWA31140.1"/>
    </source>
</evidence>
<dbReference type="RefSeq" id="WP_108372841.1">
    <property type="nucleotide sequence ID" value="NZ_CP028811.1"/>
</dbReference>
<dbReference type="AlphaFoldDB" id="A0A2S0RIN9"/>
<evidence type="ECO:0000313" key="3">
    <source>
        <dbReference type="Proteomes" id="UP000244193"/>
    </source>
</evidence>
<name>A0A2S0RIN9_9FLAO</name>
<evidence type="ECO:0000256" key="1">
    <source>
        <dbReference type="SAM" id="Phobius"/>
    </source>
</evidence>
<feature type="transmembrane region" description="Helical" evidence="1">
    <location>
        <begin position="116"/>
        <end position="133"/>
    </location>
</feature>
<keyword evidence="1" id="KW-0812">Transmembrane</keyword>
<dbReference type="Proteomes" id="UP000244193">
    <property type="component" value="Chromosome"/>
</dbReference>
<keyword evidence="1" id="KW-1133">Transmembrane helix</keyword>
<sequence length="164" mass="19124">MSESLYHQNKPLVHLMILGILCFIRISFIDDPVETFILIAWAFYFMGIGFAFLTMNYRSKKTPQILLHLICAFLTNCLAFYFFTMSDSQNFLLLLGAFIGSLSYNIFTKLIFKFSVSYREIIFVAIISLIAFLPGQLYYWDILAKCISLFAWTIVNGYFAKKRY</sequence>
<gene>
    <name evidence="2" type="ORF">HYN48_14140</name>
</gene>
<keyword evidence="3" id="KW-1185">Reference proteome</keyword>
<organism evidence="2 3">
    <name type="scientific">Flavobacterium magnum</name>
    <dbReference type="NCBI Taxonomy" id="2162713"/>
    <lineage>
        <taxon>Bacteria</taxon>
        <taxon>Pseudomonadati</taxon>
        <taxon>Bacteroidota</taxon>
        <taxon>Flavobacteriia</taxon>
        <taxon>Flavobacteriales</taxon>
        <taxon>Flavobacteriaceae</taxon>
        <taxon>Flavobacterium</taxon>
    </lineage>
</organism>
<keyword evidence="1" id="KW-0472">Membrane</keyword>
<feature type="transmembrane region" description="Helical" evidence="1">
    <location>
        <begin position="89"/>
        <end position="107"/>
    </location>
</feature>
<dbReference type="EMBL" id="CP028811">
    <property type="protein sequence ID" value="AWA31140.1"/>
    <property type="molecule type" value="Genomic_DNA"/>
</dbReference>
<reference evidence="2 3" key="1">
    <citation type="submission" date="2018-04" db="EMBL/GenBank/DDBJ databases">
        <title>Genome sequencing of Flavobacterium sp. HYN0048.</title>
        <authorList>
            <person name="Yi H."/>
            <person name="Baek C."/>
        </authorList>
    </citation>
    <scope>NUCLEOTIDE SEQUENCE [LARGE SCALE GENOMIC DNA]</scope>
    <source>
        <strain evidence="2 3">HYN0048</strain>
    </source>
</reference>
<feature type="transmembrane region" description="Helical" evidence="1">
    <location>
        <begin position="35"/>
        <end position="53"/>
    </location>
</feature>
<evidence type="ECO:0008006" key="4">
    <source>
        <dbReference type="Google" id="ProtNLM"/>
    </source>
</evidence>
<proteinExistence type="predicted"/>
<feature type="transmembrane region" description="Helical" evidence="1">
    <location>
        <begin position="12"/>
        <end position="29"/>
    </location>
</feature>
<feature type="transmembrane region" description="Helical" evidence="1">
    <location>
        <begin position="65"/>
        <end position="83"/>
    </location>
</feature>